<reference evidence="2" key="1">
    <citation type="submission" date="2022-09" db="EMBL/GenBank/DDBJ databases">
        <title>Comparative genomics and taxonomic characterization of three novel marine species of genus Reichenbachiella exhibiting antioxidant and polysaccharide degradation activities.</title>
        <authorList>
            <person name="Muhammad N."/>
            <person name="Lee Y.-J."/>
            <person name="Ko J."/>
            <person name="Kim S.-G."/>
        </authorList>
    </citation>
    <scope>NUCLEOTIDE SEQUENCE</scope>
    <source>
        <strain evidence="2">BKB1-1</strain>
    </source>
</reference>
<feature type="transmembrane region" description="Helical" evidence="1">
    <location>
        <begin position="234"/>
        <end position="255"/>
    </location>
</feature>
<dbReference type="Proteomes" id="UP001065174">
    <property type="component" value="Chromosome"/>
</dbReference>
<keyword evidence="1" id="KW-0812">Transmembrane</keyword>
<keyword evidence="1" id="KW-0472">Membrane</keyword>
<proteinExistence type="predicted"/>
<feature type="transmembrane region" description="Helical" evidence="1">
    <location>
        <begin position="424"/>
        <end position="441"/>
    </location>
</feature>
<protein>
    <submittedName>
        <fullName evidence="2">DUF3526 domain-containing protein</fullName>
    </submittedName>
</protein>
<name>A0ABY6CJT7_9BACT</name>
<dbReference type="PANTHER" id="PTHR43471:SF1">
    <property type="entry name" value="ABC TRANSPORTER PERMEASE PROTEIN NOSY-RELATED"/>
    <property type="match status" value="1"/>
</dbReference>
<evidence type="ECO:0000313" key="2">
    <source>
        <dbReference type="EMBL" id="UXP30786.1"/>
    </source>
</evidence>
<gene>
    <name evidence="2" type="ORF">N6H18_10520</name>
</gene>
<feature type="transmembrane region" description="Helical" evidence="1">
    <location>
        <begin position="128"/>
        <end position="148"/>
    </location>
</feature>
<keyword evidence="3" id="KW-1185">Reference proteome</keyword>
<evidence type="ECO:0000313" key="3">
    <source>
        <dbReference type="Proteomes" id="UP001065174"/>
    </source>
</evidence>
<dbReference type="PANTHER" id="PTHR43471">
    <property type="entry name" value="ABC TRANSPORTER PERMEASE"/>
    <property type="match status" value="1"/>
</dbReference>
<dbReference type="EMBL" id="CP106679">
    <property type="protein sequence ID" value="UXP30786.1"/>
    <property type="molecule type" value="Genomic_DNA"/>
</dbReference>
<organism evidence="2 3">
    <name type="scientific">Reichenbachiella agarivorans</name>
    <dbReference type="NCBI Taxonomy" id="2979464"/>
    <lineage>
        <taxon>Bacteria</taxon>
        <taxon>Pseudomonadati</taxon>
        <taxon>Bacteroidota</taxon>
        <taxon>Cytophagia</taxon>
        <taxon>Cytophagales</taxon>
        <taxon>Reichenbachiellaceae</taxon>
        <taxon>Reichenbachiella</taxon>
    </lineage>
</organism>
<feature type="transmembrane region" description="Helical" evidence="1">
    <location>
        <begin position="175"/>
        <end position="199"/>
    </location>
</feature>
<sequence length="446" mass="52049">MFSLIAKQFIRSKTVIFIFVLILIMGITSILIGKQFLAKQEKTIAQVTRQQEEHIERNVAYHEDEFGLLMYYLRFALINKPDKLSALSIGQRDINPSLQSVTIRNLEGQKYDTDLNNPANLQSGNLDFGFVIIYLFPLLIIAFTFNLLSEENETGTWRLIAIQSKSKIRFLWYKLSIRALMIYASLAILFAIAILALSLELNGSLAQFIVLSVLYLTFWFVLCFWVVSFQRNSSFNLLTLLSLWVVLAILLPATINNFLANKYPVPEALSTMVKQRDGYHKKWDMDKQETIEKFYAHYPQYKNYTDTTEGFGWMWYYAMQQMGDDESLEQSNAMREKLMQREHASRLIALAIPTMYTQLLFNDIANTSLGDHLAFQDKTNEFHEKTRLYFYPKIFENRPVKSEDWSQFKPKYFSKNTDSHPLKLIWPLISIITIMFAGIMMNTRKI</sequence>
<evidence type="ECO:0000256" key="1">
    <source>
        <dbReference type="SAM" id="Phobius"/>
    </source>
</evidence>
<feature type="transmembrane region" description="Helical" evidence="1">
    <location>
        <begin position="205"/>
        <end position="227"/>
    </location>
</feature>
<keyword evidence="1" id="KW-1133">Transmembrane helix</keyword>
<dbReference type="InterPro" id="IPR021913">
    <property type="entry name" value="DUF3526"/>
</dbReference>
<dbReference type="Pfam" id="PF12040">
    <property type="entry name" value="DUF3526"/>
    <property type="match status" value="1"/>
</dbReference>
<dbReference type="RefSeq" id="WP_262308232.1">
    <property type="nucleotide sequence ID" value="NZ_CP106679.1"/>
</dbReference>
<accession>A0ABY6CJT7</accession>
<feature type="transmembrane region" description="Helical" evidence="1">
    <location>
        <begin position="12"/>
        <end position="32"/>
    </location>
</feature>